<dbReference type="CDD" id="cd02961">
    <property type="entry name" value="PDI_a_family"/>
    <property type="match status" value="1"/>
</dbReference>
<dbReference type="EMBL" id="GGYP01003769">
    <property type="protein sequence ID" value="MDE48540.1"/>
    <property type="molecule type" value="Transcribed_RNA"/>
</dbReference>
<dbReference type="PANTHER" id="PTHR46426:SF1">
    <property type="entry name" value="PROTEIN DISULFIDE-ISOMERASE TMX3"/>
    <property type="match status" value="1"/>
</dbReference>
<dbReference type="GO" id="GO:0016853">
    <property type="term" value="F:isomerase activity"/>
    <property type="evidence" value="ECO:0007669"/>
    <property type="project" value="UniProtKB-KW"/>
</dbReference>
<evidence type="ECO:0000256" key="5">
    <source>
        <dbReference type="SAM" id="Phobius"/>
    </source>
</evidence>
<dbReference type="PANTHER" id="PTHR46426">
    <property type="entry name" value="PROTEIN DISULFIDE-ISOMERASE TMX3"/>
    <property type="match status" value="1"/>
</dbReference>
<keyword evidence="3 5" id="KW-1133">Transmembrane helix</keyword>
<dbReference type="GO" id="GO:0016020">
    <property type="term" value="C:membrane"/>
    <property type="evidence" value="ECO:0007669"/>
    <property type="project" value="UniProtKB-SubCell"/>
</dbReference>
<feature type="domain" description="Thioredoxin" evidence="6">
    <location>
        <begin position="32"/>
        <end position="149"/>
    </location>
</feature>
<gene>
    <name evidence="7" type="primary">tmx3</name>
    <name evidence="7" type="ORF">g.1468</name>
</gene>
<evidence type="ECO:0000259" key="6">
    <source>
        <dbReference type="PROSITE" id="PS51352"/>
    </source>
</evidence>
<evidence type="ECO:0000256" key="4">
    <source>
        <dbReference type="ARBA" id="ARBA00023136"/>
    </source>
</evidence>
<organism evidence="7">
    <name type="scientific">Aceria tosichella</name>
    <name type="common">wheat curl mite</name>
    <dbReference type="NCBI Taxonomy" id="561515"/>
    <lineage>
        <taxon>Eukaryota</taxon>
        <taxon>Metazoa</taxon>
        <taxon>Ecdysozoa</taxon>
        <taxon>Arthropoda</taxon>
        <taxon>Chelicerata</taxon>
        <taxon>Arachnida</taxon>
        <taxon>Acari</taxon>
        <taxon>Acariformes</taxon>
        <taxon>Trombidiformes</taxon>
        <taxon>Prostigmata</taxon>
        <taxon>Eupodina</taxon>
        <taxon>Eriophyoidea</taxon>
        <taxon>Eriophyidae</taxon>
        <taxon>Eriophyinae</taxon>
        <taxon>Aceriini</taxon>
        <taxon>Aceria</taxon>
    </lineage>
</organism>
<accession>A0A6G1SF47</accession>
<keyword evidence="4 5" id="KW-0472">Membrane</keyword>
<dbReference type="SUPFAM" id="SSF52833">
    <property type="entry name" value="Thioredoxin-like"/>
    <property type="match status" value="1"/>
</dbReference>
<feature type="transmembrane region" description="Helical" evidence="5">
    <location>
        <begin position="20"/>
        <end position="41"/>
    </location>
</feature>
<sequence>MSSPLIRKPLQLSTIANKALIIVIVALCWCIIAITSPVGAVKVLDLNENLPDLIEKHPEKNWLVKFYAPWCHHCQQLEPTYNNVAERIYHKHDNLIVGRVDCTKAGRVCEHFGVDSFPTIVFITGNTRITYRGGRSEESIVAFANRLQGPTVNEVGGCQQLNEAINTHGLIILSTIPDENNAIRKEFQSLALAYKSTHWFYQYLGNCSNLFQGEGLYLLKRHLNKSIKFEPPPPTPPPSPAESLPVDNDNTAEIDTAIDLKSTIVEWLARESFPVYGQISFRNIERVLATGKLLVVSILDEYKPARRFTKTSREFFKRFELLARDYANSNDDDEIIFGWSSDLELLEYITISPINLTPNVIILKSDFRYHLMLSNDSDLVEEASRRSDKDVDKIDEKLLEKLHASNIRLVIDDAKAGRLNYNGGNTYLHAVWRYVMGNINKFSNMYRANPLLVSVIFGFPSLIIIFVIYTTCFYQGRDADDDDEGYSEDEFEDDYENRRLIVDGNHLKRD</sequence>
<name>A0A6G1SF47_9ACAR</name>
<evidence type="ECO:0000256" key="3">
    <source>
        <dbReference type="ARBA" id="ARBA00022989"/>
    </source>
</evidence>
<feature type="transmembrane region" description="Helical" evidence="5">
    <location>
        <begin position="451"/>
        <end position="469"/>
    </location>
</feature>
<dbReference type="GO" id="GO:0005783">
    <property type="term" value="C:endoplasmic reticulum"/>
    <property type="evidence" value="ECO:0007669"/>
    <property type="project" value="TreeGrafter"/>
</dbReference>
<dbReference type="AlphaFoldDB" id="A0A6G1SF47"/>
<dbReference type="Pfam" id="PF00085">
    <property type="entry name" value="Thioredoxin"/>
    <property type="match status" value="1"/>
</dbReference>
<comment type="subcellular location">
    <subcellularLocation>
        <location evidence="1">Membrane</location>
        <topology evidence="1">Single-pass membrane protein</topology>
    </subcellularLocation>
</comment>
<proteinExistence type="predicted"/>
<dbReference type="InterPro" id="IPR052250">
    <property type="entry name" value="PDI_TMX3"/>
</dbReference>
<dbReference type="Gene3D" id="3.40.30.10">
    <property type="entry name" value="Glutaredoxin"/>
    <property type="match status" value="1"/>
</dbReference>
<evidence type="ECO:0000256" key="2">
    <source>
        <dbReference type="ARBA" id="ARBA00022692"/>
    </source>
</evidence>
<keyword evidence="7" id="KW-0413">Isomerase</keyword>
<dbReference type="InterPro" id="IPR036249">
    <property type="entry name" value="Thioredoxin-like_sf"/>
</dbReference>
<dbReference type="PROSITE" id="PS51352">
    <property type="entry name" value="THIOREDOXIN_2"/>
    <property type="match status" value="1"/>
</dbReference>
<reference evidence="7" key="1">
    <citation type="submission" date="2018-10" db="EMBL/GenBank/DDBJ databases">
        <title>Transcriptome assembly of Aceria tosichella (Wheat curl mite) Type 2.</title>
        <authorList>
            <person name="Scully E.D."/>
            <person name="Geib S.M."/>
            <person name="Palmer N.A."/>
            <person name="Gupta A.K."/>
            <person name="Sarath G."/>
            <person name="Tatineni S."/>
        </authorList>
    </citation>
    <scope>NUCLEOTIDE SEQUENCE</scope>
    <source>
        <strain evidence="7">LincolnNE</strain>
    </source>
</reference>
<protein>
    <submittedName>
        <fullName evidence="7">Protein disulfide-isomerase TMX3</fullName>
    </submittedName>
</protein>
<evidence type="ECO:0000313" key="7">
    <source>
        <dbReference type="EMBL" id="MDE48540.1"/>
    </source>
</evidence>
<dbReference type="InterPro" id="IPR013766">
    <property type="entry name" value="Thioredoxin_domain"/>
</dbReference>
<evidence type="ECO:0000256" key="1">
    <source>
        <dbReference type="ARBA" id="ARBA00004167"/>
    </source>
</evidence>
<keyword evidence="2 5" id="KW-0812">Transmembrane</keyword>